<comment type="caution">
    <text evidence="2">The sequence shown here is derived from an EMBL/GenBank/DDBJ whole genome shotgun (WGS) entry which is preliminary data.</text>
</comment>
<protein>
    <submittedName>
        <fullName evidence="2">Uncharacterized protein</fullName>
    </submittedName>
</protein>
<organism evidence="2">
    <name type="scientific">Salmonella enterica subsp. enterica serovar Panama</name>
    <dbReference type="NCBI Taxonomy" id="29472"/>
    <lineage>
        <taxon>Bacteria</taxon>
        <taxon>Pseudomonadati</taxon>
        <taxon>Pseudomonadota</taxon>
        <taxon>Gammaproteobacteria</taxon>
        <taxon>Enterobacterales</taxon>
        <taxon>Enterobacteriaceae</taxon>
        <taxon>Salmonella</taxon>
    </lineage>
</organism>
<feature type="transmembrane region" description="Helical" evidence="1">
    <location>
        <begin position="124"/>
        <end position="146"/>
    </location>
</feature>
<dbReference type="AlphaFoldDB" id="A0A636GI29"/>
<sequence>MNAIDSHVINDGQSINMPPNYKLYSVLAVGFTTFFGTCLAGGFLMSINWMRLGFPKKSIMTMLISCLVLCFSFLFQTKVFPSIPSAAISLPSVFLFMLWSHLSQGGLLKIHVQQMGGMESGWKVLGISILFMFFVGAVSVFLYVYFSDYFNSSW</sequence>
<accession>A0A636GI29</accession>
<reference evidence="2" key="1">
    <citation type="submission" date="2018-07" db="EMBL/GenBank/DDBJ databases">
        <authorList>
            <person name="Ashton P.M."/>
            <person name="Dallman T."/>
            <person name="Nair S."/>
            <person name="De Pinna E."/>
            <person name="Peters T."/>
            <person name="Grant K."/>
        </authorList>
    </citation>
    <scope>NUCLEOTIDE SEQUENCE</scope>
    <source>
        <strain evidence="2">333397</strain>
    </source>
</reference>
<evidence type="ECO:0000313" key="2">
    <source>
        <dbReference type="EMBL" id="EDI0274291.1"/>
    </source>
</evidence>
<feature type="transmembrane region" description="Helical" evidence="1">
    <location>
        <begin position="59"/>
        <end position="77"/>
    </location>
</feature>
<proteinExistence type="predicted"/>
<dbReference type="EMBL" id="AAMJPF010000053">
    <property type="protein sequence ID" value="EDI0274291.1"/>
    <property type="molecule type" value="Genomic_DNA"/>
</dbReference>
<name>A0A636GI29_SALET</name>
<feature type="transmembrane region" description="Helical" evidence="1">
    <location>
        <begin position="83"/>
        <end position="103"/>
    </location>
</feature>
<gene>
    <name evidence="2" type="ORF">CC707_24795</name>
</gene>
<keyword evidence="1" id="KW-1133">Transmembrane helix</keyword>
<feature type="transmembrane region" description="Helical" evidence="1">
    <location>
        <begin position="23"/>
        <end position="47"/>
    </location>
</feature>
<keyword evidence="1" id="KW-0812">Transmembrane</keyword>
<keyword evidence="1" id="KW-0472">Membrane</keyword>
<evidence type="ECO:0000256" key="1">
    <source>
        <dbReference type="SAM" id="Phobius"/>
    </source>
</evidence>